<protein>
    <recommendedName>
        <fullName evidence="4">SseB protein N-terminal domain-containing protein</fullName>
    </recommendedName>
</protein>
<name>A0A541B0F1_9NOCA</name>
<comment type="caution">
    <text evidence="2">The sequence shown here is derived from an EMBL/GenBank/DDBJ whole genome shotgun (WGS) entry which is preliminary data.</text>
</comment>
<reference evidence="2 3" key="1">
    <citation type="submission" date="2019-06" db="EMBL/GenBank/DDBJ databases">
        <title>Rhodococcus spaelei sp. nov., isolated from a cave.</title>
        <authorList>
            <person name="Lee S.D."/>
        </authorList>
    </citation>
    <scope>NUCLEOTIDE SEQUENCE [LARGE SCALE GENOMIC DNA]</scope>
    <source>
        <strain evidence="2 3">C9-5</strain>
    </source>
</reference>
<evidence type="ECO:0000256" key="1">
    <source>
        <dbReference type="SAM" id="MobiDB-lite"/>
    </source>
</evidence>
<dbReference type="InterPro" id="IPR049975">
    <property type="entry name" value="SAV_915-like_dom"/>
</dbReference>
<evidence type="ECO:0000313" key="3">
    <source>
        <dbReference type="Proteomes" id="UP000316256"/>
    </source>
</evidence>
<dbReference type="EMBL" id="VIGH01000010">
    <property type="protein sequence ID" value="TQF65788.1"/>
    <property type="molecule type" value="Genomic_DNA"/>
</dbReference>
<proteinExistence type="predicted"/>
<dbReference type="AlphaFoldDB" id="A0A541B0F1"/>
<gene>
    <name evidence="2" type="ORF">FK531_20375</name>
</gene>
<evidence type="ECO:0008006" key="4">
    <source>
        <dbReference type="Google" id="ProtNLM"/>
    </source>
</evidence>
<feature type="region of interest" description="Disordered" evidence="1">
    <location>
        <begin position="83"/>
        <end position="106"/>
    </location>
</feature>
<dbReference type="RefSeq" id="WP_142102726.1">
    <property type="nucleotide sequence ID" value="NZ_VIGH01000010.1"/>
</dbReference>
<keyword evidence="3" id="KW-1185">Reference proteome</keyword>
<sequence length="106" mass="11311">MTDGNLPGGVVVVPIHARPSGSGVAQIEMRTVPGVGLVLPVYSSIGSLVACCSEIQPWMALDADGLNEVRRVTEFDVIVRDVDLRGEADEPDDPSTPQSWLEEARP</sequence>
<evidence type="ECO:0000313" key="2">
    <source>
        <dbReference type="EMBL" id="TQF65788.1"/>
    </source>
</evidence>
<dbReference type="NCBIfam" id="NF042914">
    <property type="entry name" value="SAV915_dom"/>
    <property type="match status" value="1"/>
</dbReference>
<dbReference type="Proteomes" id="UP000316256">
    <property type="component" value="Unassembled WGS sequence"/>
</dbReference>
<dbReference type="OrthoDB" id="4464824at2"/>
<accession>A0A541B0F1</accession>
<organism evidence="2 3">
    <name type="scientific">Rhodococcus spelaei</name>
    <dbReference type="NCBI Taxonomy" id="2546320"/>
    <lineage>
        <taxon>Bacteria</taxon>
        <taxon>Bacillati</taxon>
        <taxon>Actinomycetota</taxon>
        <taxon>Actinomycetes</taxon>
        <taxon>Mycobacteriales</taxon>
        <taxon>Nocardiaceae</taxon>
        <taxon>Rhodococcus</taxon>
    </lineage>
</organism>